<dbReference type="PROSITE" id="PS50076">
    <property type="entry name" value="DNAJ_2"/>
    <property type="match status" value="1"/>
</dbReference>
<dbReference type="Gene3D" id="3.10.660.10">
    <property type="entry name" value="DPH Zinc finger"/>
    <property type="match status" value="1"/>
</dbReference>
<feature type="domain" description="J" evidence="2">
    <location>
        <begin position="3"/>
        <end position="66"/>
    </location>
</feature>
<dbReference type="WBParaSite" id="SBAD_0000652101-mRNA-1">
    <property type="protein sequence ID" value="SBAD_0000652101-mRNA-1"/>
    <property type="gene ID" value="SBAD_0000652101"/>
</dbReference>
<dbReference type="AlphaFoldDB" id="A0A183IRN1"/>
<dbReference type="InterPro" id="IPR001623">
    <property type="entry name" value="DnaJ_domain"/>
</dbReference>
<dbReference type="SUPFAM" id="SSF144217">
    <property type="entry name" value="CSL zinc finger"/>
    <property type="match status" value="1"/>
</dbReference>
<dbReference type="Gene3D" id="1.10.287.110">
    <property type="entry name" value="DnaJ domain"/>
    <property type="match status" value="1"/>
</dbReference>
<reference evidence="5" key="1">
    <citation type="submission" date="2016-06" db="UniProtKB">
        <authorList>
            <consortium name="WormBaseParasite"/>
        </authorList>
    </citation>
    <scope>IDENTIFICATION</scope>
</reference>
<dbReference type="SUPFAM" id="SSF46565">
    <property type="entry name" value="Chaperone J-domain"/>
    <property type="match status" value="1"/>
</dbReference>
<evidence type="ECO:0000313" key="4">
    <source>
        <dbReference type="Proteomes" id="UP000270296"/>
    </source>
</evidence>
<dbReference type="Pfam" id="PF00226">
    <property type="entry name" value="DnaJ"/>
    <property type="match status" value="1"/>
</dbReference>
<dbReference type="SMART" id="SM00271">
    <property type="entry name" value="DnaJ"/>
    <property type="match status" value="1"/>
</dbReference>
<sequence>METLYNLLEVSASCSRQEAKAAYFRLLRKFHPDRSAEGNVERLQAIAVAWKVIGDECSRKVYDRWLQEQELRLNSGLFYETVSLRDVVDEKDMKASLEAVPSPVQIDCRCGGCFVVDPQLQFYGRDNVLVPCSNCSLNLRVTALPCDDSSNGLLQS</sequence>
<evidence type="ECO:0000313" key="5">
    <source>
        <dbReference type="WBParaSite" id="SBAD_0000652101-mRNA-1"/>
    </source>
</evidence>
<dbReference type="InterPro" id="IPR036671">
    <property type="entry name" value="DPH_MB_sf"/>
</dbReference>
<accession>A0A183IRN1</accession>
<dbReference type="EMBL" id="UZAM01009619">
    <property type="protein sequence ID" value="VDP09662.1"/>
    <property type="molecule type" value="Genomic_DNA"/>
</dbReference>
<evidence type="ECO:0000313" key="3">
    <source>
        <dbReference type="EMBL" id="VDP09662.1"/>
    </source>
</evidence>
<evidence type="ECO:0000256" key="1">
    <source>
        <dbReference type="ARBA" id="ARBA00022833"/>
    </source>
</evidence>
<dbReference type="PRINTS" id="PR00625">
    <property type="entry name" value="JDOMAIN"/>
</dbReference>
<name>A0A183IRN1_9BILA</name>
<dbReference type="GO" id="GO:0008198">
    <property type="term" value="F:ferrous iron binding"/>
    <property type="evidence" value="ECO:0007669"/>
    <property type="project" value="TreeGrafter"/>
</dbReference>
<dbReference type="PANTHER" id="PTHR45255:SF1">
    <property type="entry name" value="DNAJ HOMOLOG SUBFAMILY C MEMBER 24"/>
    <property type="match status" value="1"/>
</dbReference>
<organism evidence="5">
    <name type="scientific">Soboliphyme baturini</name>
    <dbReference type="NCBI Taxonomy" id="241478"/>
    <lineage>
        <taxon>Eukaryota</taxon>
        <taxon>Metazoa</taxon>
        <taxon>Ecdysozoa</taxon>
        <taxon>Nematoda</taxon>
        <taxon>Enoplea</taxon>
        <taxon>Dorylaimia</taxon>
        <taxon>Dioctophymatida</taxon>
        <taxon>Dioctophymatoidea</taxon>
        <taxon>Soboliphymatidae</taxon>
        <taxon>Soboliphyme</taxon>
    </lineage>
</organism>
<dbReference type="GO" id="GO:0001671">
    <property type="term" value="F:ATPase activator activity"/>
    <property type="evidence" value="ECO:0007669"/>
    <property type="project" value="TreeGrafter"/>
</dbReference>
<reference evidence="3 4" key="2">
    <citation type="submission" date="2018-11" db="EMBL/GenBank/DDBJ databases">
        <authorList>
            <consortium name="Pathogen Informatics"/>
        </authorList>
    </citation>
    <scope>NUCLEOTIDE SEQUENCE [LARGE SCALE GENOMIC DNA]</scope>
</reference>
<protein>
    <submittedName>
        <fullName evidence="5">J domain-containing protein</fullName>
    </submittedName>
</protein>
<dbReference type="CDD" id="cd06257">
    <property type="entry name" value="DnaJ"/>
    <property type="match status" value="1"/>
</dbReference>
<dbReference type="Proteomes" id="UP000270296">
    <property type="component" value="Unassembled WGS sequence"/>
</dbReference>
<dbReference type="PANTHER" id="PTHR45255">
    <property type="entry name" value="DNAJ HOMOLOG SUBFAMILY C MEMBER 24"/>
    <property type="match status" value="1"/>
</dbReference>
<dbReference type="OrthoDB" id="5914890at2759"/>
<proteinExistence type="predicted"/>
<dbReference type="InterPro" id="IPR036869">
    <property type="entry name" value="J_dom_sf"/>
</dbReference>
<keyword evidence="1" id="KW-0862">Zinc</keyword>
<gene>
    <name evidence="3" type="ORF">SBAD_LOCUS6278</name>
</gene>
<keyword evidence="4" id="KW-1185">Reference proteome</keyword>
<evidence type="ECO:0000259" key="2">
    <source>
        <dbReference type="PROSITE" id="PS50076"/>
    </source>
</evidence>